<dbReference type="RefSeq" id="WP_161024510.1">
    <property type="nucleotide sequence ID" value="NZ_WWCJ01000003.1"/>
</dbReference>
<comment type="caution">
    <text evidence="2">The sequence shown here is derived from an EMBL/GenBank/DDBJ whole genome shotgun (WGS) entry which is preliminary data.</text>
</comment>
<sequence>MTKLKKAWMVLAFGLAAGTSFSTFAAPDPRTCYKLIVACNDGDFNACVYGKRIGCDM</sequence>
<name>A0A6N9HF86_9BURK</name>
<keyword evidence="1" id="KW-0732">Signal</keyword>
<dbReference type="Proteomes" id="UP000448575">
    <property type="component" value="Unassembled WGS sequence"/>
</dbReference>
<reference evidence="2 3" key="1">
    <citation type="submission" date="2019-12" db="EMBL/GenBank/DDBJ databases">
        <title>Novel species isolated from a subtropical stream in China.</title>
        <authorList>
            <person name="Lu H."/>
        </authorList>
    </citation>
    <scope>NUCLEOTIDE SEQUENCE [LARGE SCALE GENOMIC DNA]</scope>
    <source>
        <strain evidence="2 3">DS3</strain>
    </source>
</reference>
<keyword evidence="3" id="KW-1185">Reference proteome</keyword>
<evidence type="ECO:0000313" key="2">
    <source>
        <dbReference type="EMBL" id="MYN01495.1"/>
    </source>
</evidence>
<proteinExistence type="predicted"/>
<evidence type="ECO:0008006" key="4">
    <source>
        <dbReference type="Google" id="ProtNLM"/>
    </source>
</evidence>
<gene>
    <name evidence="2" type="ORF">GTP41_05225</name>
</gene>
<evidence type="ECO:0000256" key="1">
    <source>
        <dbReference type="SAM" id="SignalP"/>
    </source>
</evidence>
<accession>A0A6N9HF86</accession>
<feature type="chain" id="PRO_5026885157" description="DUF3551 domain-containing protein" evidence="1">
    <location>
        <begin position="26"/>
        <end position="57"/>
    </location>
</feature>
<dbReference type="EMBL" id="WWCJ01000003">
    <property type="protein sequence ID" value="MYN01495.1"/>
    <property type="molecule type" value="Genomic_DNA"/>
</dbReference>
<protein>
    <recommendedName>
        <fullName evidence="4">DUF3551 domain-containing protein</fullName>
    </recommendedName>
</protein>
<feature type="signal peptide" evidence="1">
    <location>
        <begin position="1"/>
        <end position="25"/>
    </location>
</feature>
<evidence type="ECO:0000313" key="3">
    <source>
        <dbReference type="Proteomes" id="UP000448575"/>
    </source>
</evidence>
<dbReference type="AlphaFoldDB" id="A0A6N9HF86"/>
<organism evidence="2 3">
    <name type="scientific">Pseudoduganella guangdongensis</name>
    <dbReference type="NCBI Taxonomy" id="2692179"/>
    <lineage>
        <taxon>Bacteria</taxon>
        <taxon>Pseudomonadati</taxon>
        <taxon>Pseudomonadota</taxon>
        <taxon>Betaproteobacteria</taxon>
        <taxon>Burkholderiales</taxon>
        <taxon>Oxalobacteraceae</taxon>
        <taxon>Telluria group</taxon>
        <taxon>Pseudoduganella</taxon>
    </lineage>
</organism>